<dbReference type="AlphaFoldDB" id="A0A653A0C4"/>
<feature type="region of interest" description="Disordered" evidence="1">
    <location>
        <begin position="39"/>
        <end position="66"/>
    </location>
</feature>
<name>A0A653A0C4_UNCDX</name>
<proteinExistence type="predicted"/>
<evidence type="ECO:0000313" key="2">
    <source>
        <dbReference type="EMBL" id="VBB41475.1"/>
    </source>
</evidence>
<protein>
    <submittedName>
        <fullName evidence="2">Uncharacterized protein</fullName>
    </submittedName>
</protein>
<gene>
    <name evidence="2" type="ORF">TRIP_B110040</name>
</gene>
<sequence length="66" mass="7506">MIDFKSININLHFWMRNIAVPVRPFRFTPKPVVVHPEVISGHSPGSNPNMRISCPYPGNQEESCSK</sequence>
<accession>A0A653A0C4</accession>
<dbReference type="EMBL" id="UPXX01000003">
    <property type="protein sequence ID" value="VBB41475.1"/>
    <property type="molecule type" value="Genomic_DNA"/>
</dbReference>
<evidence type="ECO:0000256" key="1">
    <source>
        <dbReference type="SAM" id="MobiDB-lite"/>
    </source>
</evidence>
<organism evidence="2">
    <name type="scientific">Uncultured Desulfatiglans sp</name>
    <dbReference type="NCBI Taxonomy" id="1748965"/>
    <lineage>
        <taxon>Bacteria</taxon>
        <taxon>Pseudomonadati</taxon>
        <taxon>Thermodesulfobacteriota</taxon>
        <taxon>Desulfobacteria</taxon>
        <taxon>Desulfatiglandales</taxon>
        <taxon>Desulfatiglandaceae</taxon>
        <taxon>Desulfatiglans</taxon>
        <taxon>environmental samples</taxon>
    </lineage>
</organism>
<reference evidence="2" key="1">
    <citation type="submission" date="2018-07" db="EMBL/GenBank/DDBJ databases">
        <authorList>
            <consortium name="Genoscope - CEA"/>
            <person name="William W."/>
        </authorList>
    </citation>
    <scope>NUCLEOTIDE SEQUENCE</scope>
    <source>
        <strain evidence="2">IK1</strain>
    </source>
</reference>